<feature type="compositionally biased region" description="Basic residues" evidence="1">
    <location>
        <begin position="148"/>
        <end position="161"/>
    </location>
</feature>
<proteinExistence type="predicted"/>
<name>A0A8J5MU86_HOMAM</name>
<feature type="compositionally biased region" description="Low complexity" evidence="1">
    <location>
        <begin position="1"/>
        <end position="12"/>
    </location>
</feature>
<comment type="caution">
    <text evidence="2">The sequence shown here is derived from an EMBL/GenBank/DDBJ whole genome shotgun (WGS) entry which is preliminary data.</text>
</comment>
<evidence type="ECO:0000256" key="1">
    <source>
        <dbReference type="SAM" id="MobiDB-lite"/>
    </source>
</evidence>
<dbReference type="Proteomes" id="UP000747542">
    <property type="component" value="Unassembled WGS sequence"/>
</dbReference>
<feature type="compositionally biased region" description="Low complexity" evidence="1">
    <location>
        <begin position="121"/>
        <end position="130"/>
    </location>
</feature>
<keyword evidence="3" id="KW-1185">Reference proteome</keyword>
<sequence>GSAAASSSSSPRRSSHKCRSQTTSPRADSKKILRHLVTPPVGHRTASFDEFLHLRTQTPKCSVERTRSADIATELLRSDAGDGAVAEGLIRETSLICLAPSPSKQDKKVTFAKLLDKMSKEMSSSSSDMSCTEEKSPSRIFSFGGVRRSPRRSPRIRHTQR</sequence>
<protein>
    <submittedName>
        <fullName evidence="2">Putative Mucin-5AC-like 4</fullName>
    </submittedName>
</protein>
<evidence type="ECO:0000313" key="2">
    <source>
        <dbReference type="EMBL" id="KAG7164585.1"/>
    </source>
</evidence>
<feature type="non-terminal residue" evidence="2">
    <location>
        <position position="1"/>
    </location>
</feature>
<feature type="region of interest" description="Disordered" evidence="1">
    <location>
        <begin position="118"/>
        <end position="161"/>
    </location>
</feature>
<organism evidence="2 3">
    <name type="scientific">Homarus americanus</name>
    <name type="common">American lobster</name>
    <dbReference type="NCBI Taxonomy" id="6706"/>
    <lineage>
        <taxon>Eukaryota</taxon>
        <taxon>Metazoa</taxon>
        <taxon>Ecdysozoa</taxon>
        <taxon>Arthropoda</taxon>
        <taxon>Crustacea</taxon>
        <taxon>Multicrustacea</taxon>
        <taxon>Malacostraca</taxon>
        <taxon>Eumalacostraca</taxon>
        <taxon>Eucarida</taxon>
        <taxon>Decapoda</taxon>
        <taxon>Pleocyemata</taxon>
        <taxon>Astacidea</taxon>
        <taxon>Nephropoidea</taxon>
        <taxon>Nephropidae</taxon>
        <taxon>Homarus</taxon>
    </lineage>
</organism>
<dbReference type="AlphaFoldDB" id="A0A8J5MU86"/>
<feature type="non-terminal residue" evidence="2">
    <location>
        <position position="161"/>
    </location>
</feature>
<accession>A0A8J5MU86</accession>
<dbReference type="EMBL" id="JAHLQT010024959">
    <property type="protein sequence ID" value="KAG7164585.1"/>
    <property type="molecule type" value="Genomic_DNA"/>
</dbReference>
<evidence type="ECO:0000313" key="3">
    <source>
        <dbReference type="Proteomes" id="UP000747542"/>
    </source>
</evidence>
<reference evidence="2" key="1">
    <citation type="journal article" date="2021" name="Sci. Adv.">
        <title>The American lobster genome reveals insights on longevity, neural, and immune adaptations.</title>
        <authorList>
            <person name="Polinski J.M."/>
            <person name="Zimin A.V."/>
            <person name="Clark K.F."/>
            <person name="Kohn A.B."/>
            <person name="Sadowski N."/>
            <person name="Timp W."/>
            <person name="Ptitsyn A."/>
            <person name="Khanna P."/>
            <person name="Romanova D.Y."/>
            <person name="Williams P."/>
            <person name="Greenwood S.J."/>
            <person name="Moroz L.L."/>
            <person name="Walt D.R."/>
            <person name="Bodnar A.G."/>
        </authorList>
    </citation>
    <scope>NUCLEOTIDE SEQUENCE</scope>
    <source>
        <strain evidence="2">GMGI-L3</strain>
    </source>
</reference>
<gene>
    <name evidence="2" type="primary">MUC5AC-L4</name>
    <name evidence="2" type="ORF">Hamer_G004968</name>
</gene>
<feature type="region of interest" description="Disordered" evidence="1">
    <location>
        <begin position="1"/>
        <end position="34"/>
    </location>
</feature>